<dbReference type="Pfam" id="PF00497">
    <property type="entry name" value="SBP_bac_3"/>
    <property type="match status" value="1"/>
</dbReference>
<dbReference type="RefSeq" id="WP_100343705.1">
    <property type="nucleotide sequence ID" value="NZ_PGFB01000002.1"/>
</dbReference>
<dbReference type="Gene3D" id="3.40.190.10">
    <property type="entry name" value="Periplasmic binding protein-like II"/>
    <property type="match status" value="2"/>
</dbReference>
<keyword evidence="5" id="KW-1185">Reference proteome</keyword>
<comment type="caution">
    <text evidence="4">The sequence shown here is derived from an EMBL/GenBank/DDBJ whole genome shotgun (WGS) entry which is preliminary data.</text>
</comment>
<evidence type="ECO:0000259" key="3">
    <source>
        <dbReference type="SMART" id="SM00062"/>
    </source>
</evidence>
<dbReference type="SUPFAM" id="SSF53850">
    <property type="entry name" value="Periplasmic binding protein-like II"/>
    <property type="match status" value="1"/>
</dbReference>
<keyword evidence="2" id="KW-0812">Transmembrane</keyword>
<feature type="transmembrane region" description="Helical" evidence="2">
    <location>
        <begin position="6"/>
        <end position="26"/>
    </location>
</feature>
<dbReference type="AlphaFoldDB" id="A0A2M9BYK1"/>
<keyword evidence="2" id="KW-1133">Transmembrane helix</keyword>
<dbReference type="SMART" id="SM00062">
    <property type="entry name" value="PBPb"/>
    <property type="match status" value="1"/>
</dbReference>
<dbReference type="InterPro" id="IPR001638">
    <property type="entry name" value="Solute-binding_3/MltF_N"/>
</dbReference>
<dbReference type="EMBL" id="PGFB01000002">
    <property type="protein sequence ID" value="PJJ63163.1"/>
    <property type="molecule type" value="Genomic_DNA"/>
</dbReference>
<reference evidence="4 5" key="1">
    <citation type="submission" date="2017-11" db="EMBL/GenBank/DDBJ databases">
        <title>Genomic Encyclopedia of Archaeal and Bacterial Type Strains, Phase II (KMG-II): From Individual Species to Whole Genera.</title>
        <authorList>
            <person name="Goeker M."/>
        </authorList>
    </citation>
    <scope>NUCLEOTIDE SEQUENCE [LARGE SCALE GENOMIC DNA]</scope>
    <source>
        <strain evidence="4 5">DSM 25625</strain>
    </source>
</reference>
<dbReference type="OrthoDB" id="9807888at2"/>
<name>A0A2M9BYK1_9MICO</name>
<accession>A0A2M9BYK1</accession>
<keyword evidence="2" id="KW-0472">Membrane</keyword>
<protein>
    <submittedName>
        <fullName evidence="4">ABC-type amino acid transport substrate-binding protein</fullName>
    </submittedName>
</protein>
<feature type="domain" description="Solute-binding protein family 3/N-terminal" evidence="3">
    <location>
        <begin position="56"/>
        <end position="284"/>
    </location>
</feature>
<organism evidence="4 5">
    <name type="scientific">Compostimonas suwonensis</name>
    <dbReference type="NCBI Taxonomy" id="1048394"/>
    <lineage>
        <taxon>Bacteria</taxon>
        <taxon>Bacillati</taxon>
        <taxon>Actinomycetota</taxon>
        <taxon>Actinomycetes</taxon>
        <taxon>Micrococcales</taxon>
        <taxon>Microbacteriaceae</taxon>
        <taxon>Compostimonas</taxon>
    </lineage>
</organism>
<evidence type="ECO:0000256" key="2">
    <source>
        <dbReference type="SAM" id="Phobius"/>
    </source>
</evidence>
<sequence length="292" mass="32084">MSLEAWVGLLATVGTALLSIAVAVWLEFRKRRTSGEGTAPSAPAVLRLDRVRAAGVLRAGVVHHPPLSWVDHSGGEAVFGGYYIDLARRVGLEQGLEVEFVALDWGVLPNALDDGGVDLVLSIFETRARLGYADFVAAFHKIGVSGVTREGPNPIREVAQLSEPTTRVGVVVGEVGWEFVVHELRLPRHQIVQVDSGTLKTAFSPLLSGDADVAIVDDVTCATWVRDHPGYLHVFTENSLYLCKNSIMVPKGEPHFARWVDDVFQQARRDPEIMALEEQTLELSEGWVKRFR</sequence>
<evidence type="ECO:0000313" key="4">
    <source>
        <dbReference type="EMBL" id="PJJ63163.1"/>
    </source>
</evidence>
<evidence type="ECO:0000256" key="1">
    <source>
        <dbReference type="ARBA" id="ARBA00022729"/>
    </source>
</evidence>
<dbReference type="PANTHER" id="PTHR35936:SF19">
    <property type="entry name" value="AMINO-ACID-BINDING PROTEIN YXEM-RELATED"/>
    <property type="match status" value="1"/>
</dbReference>
<evidence type="ECO:0000313" key="5">
    <source>
        <dbReference type="Proteomes" id="UP000230161"/>
    </source>
</evidence>
<dbReference type="PANTHER" id="PTHR35936">
    <property type="entry name" value="MEMBRANE-BOUND LYTIC MUREIN TRANSGLYCOSYLASE F"/>
    <property type="match status" value="1"/>
</dbReference>
<proteinExistence type="predicted"/>
<gene>
    <name evidence="4" type="ORF">CLV54_0819</name>
</gene>
<keyword evidence="1" id="KW-0732">Signal</keyword>
<dbReference type="Proteomes" id="UP000230161">
    <property type="component" value="Unassembled WGS sequence"/>
</dbReference>